<evidence type="ECO:0000313" key="5">
    <source>
        <dbReference type="Proteomes" id="UP001408789"/>
    </source>
</evidence>
<comment type="caution">
    <text evidence="4">The sequence shown here is derived from an EMBL/GenBank/DDBJ whole genome shotgun (WGS) entry which is preliminary data.</text>
</comment>
<feature type="compositionally biased region" description="Basic and acidic residues" evidence="2">
    <location>
        <begin position="10"/>
        <end position="32"/>
    </location>
</feature>
<feature type="region of interest" description="Disordered" evidence="2">
    <location>
        <begin position="1"/>
        <end position="48"/>
    </location>
</feature>
<proteinExistence type="predicted"/>
<gene>
    <name evidence="4" type="ORF">SSX86_030875</name>
</gene>
<feature type="region of interest" description="Disordered" evidence="2">
    <location>
        <begin position="92"/>
        <end position="139"/>
    </location>
</feature>
<dbReference type="SUPFAM" id="SSF54928">
    <property type="entry name" value="RNA-binding domain, RBD"/>
    <property type="match status" value="1"/>
</dbReference>
<evidence type="ECO:0000313" key="4">
    <source>
        <dbReference type="EMBL" id="KAK9050154.1"/>
    </source>
</evidence>
<dbReference type="InterPro" id="IPR012677">
    <property type="entry name" value="Nucleotide-bd_a/b_plait_sf"/>
</dbReference>
<protein>
    <recommendedName>
        <fullName evidence="3">RRM domain-containing protein</fullName>
    </recommendedName>
</protein>
<dbReference type="CDD" id="cd00590">
    <property type="entry name" value="RRM_SF"/>
    <property type="match status" value="1"/>
</dbReference>
<dbReference type="InterPro" id="IPR035979">
    <property type="entry name" value="RBD_domain_sf"/>
</dbReference>
<dbReference type="PROSITE" id="PS50102">
    <property type="entry name" value="RRM"/>
    <property type="match status" value="1"/>
</dbReference>
<dbReference type="AlphaFoldDB" id="A0AAP0CAP6"/>
<keyword evidence="1" id="KW-0694">RNA-binding</keyword>
<sequence length="139" mass="15822">MVKNNGQNSDGHEREIAGENIHRDDEWQEVKRKSSRPRHTNGNIRENRNRWMNTTTFFISNIPKGIKSQDLRSVFERYGQVADAIVPFRPAKSGSSFGFVNRQIQRDGNKISREKPSTQKPSVARPNDLAGETQGTDAK</sequence>
<dbReference type="EMBL" id="JBCNJP010003108">
    <property type="protein sequence ID" value="KAK9050154.1"/>
    <property type="molecule type" value="Genomic_DNA"/>
</dbReference>
<organism evidence="4 5">
    <name type="scientific">Deinandra increscens subsp. villosa</name>
    <dbReference type="NCBI Taxonomy" id="3103831"/>
    <lineage>
        <taxon>Eukaryota</taxon>
        <taxon>Viridiplantae</taxon>
        <taxon>Streptophyta</taxon>
        <taxon>Embryophyta</taxon>
        <taxon>Tracheophyta</taxon>
        <taxon>Spermatophyta</taxon>
        <taxon>Magnoliopsida</taxon>
        <taxon>eudicotyledons</taxon>
        <taxon>Gunneridae</taxon>
        <taxon>Pentapetalae</taxon>
        <taxon>asterids</taxon>
        <taxon>campanulids</taxon>
        <taxon>Asterales</taxon>
        <taxon>Asteraceae</taxon>
        <taxon>Asteroideae</taxon>
        <taxon>Heliantheae alliance</taxon>
        <taxon>Madieae</taxon>
        <taxon>Madiinae</taxon>
        <taxon>Deinandra</taxon>
    </lineage>
</organism>
<feature type="compositionally biased region" description="Basic and acidic residues" evidence="2">
    <location>
        <begin position="104"/>
        <end position="117"/>
    </location>
</feature>
<evidence type="ECO:0000259" key="3">
    <source>
        <dbReference type="PROSITE" id="PS50102"/>
    </source>
</evidence>
<dbReference type="Proteomes" id="UP001408789">
    <property type="component" value="Unassembled WGS sequence"/>
</dbReference>
<dbReference type="InterPro" id="IPR000504">
    <property type="entry name" value="RRM_dom"/>
</dbReference>
<reference evidence="4 5" key="1">
    <citation type="submission" date="2024-04" db="EMBL/GenBank/DDBJ databases">
        <title>The reference genome of an endangered Asteraceae, Deinandra increscens subsp. villosa, native to the Central Coast of California.</title>
        <authorList>
            <person name="Guilliams M."/>
            <person name="Hasenstab-Lehman K."/>
            <person name="Meyer R."/>
            <person name="Mcevoy S."/>
        </authorList>
    </citation>
    <scope>NUCLEOTIDE SEQUENCE [LARGE SCALE GENOMIC DNA]</scope>
    <source>
        <tissue evidence="4">Leaf</tissue>
    </source>
</reference>
<dbReference type="GO" id="GO:0003723">
    <property type="term" value="F:RNA binding"/>
    <property type="evidence" value="ECO:0007669"/>
    <property type="project" value="UniProtKB-UniRule"/>
</dbReference>
<dbReference type="Pfam" id="PF00076">
    <property type="entry name" value="RRM_1"/>
    <property type="match status" value="1"/>
</dbReference>
<name>A0AAP0CAP6_9ASTR</name>
<evidence type="ECO:0000256" key="2">
    <source>
        <dbReference type="SAM" id="MobiDB-lite"/>
    </source>
</evidence>
<evidence type="ECO:0000256" key="1">
    <source>
        <dbReference type="PROSITE-ProRule" id="PRU00176"/>
    </source>
</evidence>
<feature type="domain" description="RRM" evidence="3">
    <location>
        <begin position="55"/>
        <end position="139"/>
    </location>
</feature>
<accession>A0AAP0CAP6</accession>
<dbReference type="Gene3D" id="3.30.70.330">
    <property type="match status" value="1"/>
</dbReference>
<keyword evidence="5" id="KW-1185">Reference proteome</keyword>